<feature type="compositionally biased region" description="Polar residues" evidence="1">
    <location>
        <begin position="1"/>
        <end position="19"/>
    </location>
</feature>
<keyword evidence="3" id="KW-1185">Reference proteome</keyword>
<dbReference type="OrthoDB" id="4746338at2759"/>
<evidence type="ECO:0000313" key="3">
    <source>
        <dbReference type="Proteomes" id="UP000293360"/>
    </source>
</evidence>
<dbReference type="EMBL" id="QJNU01000062">
    <property type="protein sequence ID" value="RYP08460.1"/>
    <property type="molecule type" value="Genomic_DNA"/>
</dbReference>
<gene>
    <name evidence="2" type="ORF">DL764_001886</name>
</gene>
<organism evidence="2 3">
    <name type="scientific">Monosporascus ibericus</name>
    <dbReference type="NCBI Taxonomy" id="155417"/>
    <lineage>
        <taxon>Eukaryota</taxon>
        <taxon>Fungi</taxon>
        <taxon>Dikarya</taxon>
        <taxon>Ascomycota</taxon>
        <taxon>Pezizomycotina</taxon>
        <taxon>Sordariomycetes</taxon>
        <taxon>Xylariomycetidae</taxon>
        <taxon>Xylariales</taxon>
        <taxon>Xylariales incertae sedis</taxon>
        <taxon>Monosporascus</taxon>
    </lineage>
</organism>
<name>A0A4Q4TS72_9PEZI</name>
<comment type="caution">
    <text evidence="2">The sequence shown here is derived from an EMBL/GenBank/DDBJ whole genome shotgun (WGS) entry which is preliminary data.</text>
</comment>
<dbReference type="AlphaFoldDB" id="A0A4Q4TS72"/>
<evidence type="ECO:0000313" key="2">
    <source>
        <dbReference type="EMBL" id="RYP08460.1"/>
    </source>
</evidence>
<feature type="compositionally biased region" description="Basic and acidic residues" evidence="1">
    <location>
        <begin position="90"/>
        <end position="100"/>
    </location>
</feature>
<sequence length="152" mass="16734">MSQQQEPSSGRYSFGTPSNEWGPEYDIYESYPSHDSGTEPLFAPGLDNPNIPDGFYLSQADGEGEIDAFYGYDFPNQNITGDRGNATPAQDRRQGGDPRRQPPASDGWTRPLSMENIGTEGISHRTMAEVMQSPLQTIPNTQRSSAETEKNA</sequence>
<protein>
    <submittedName>
        <fullName evidence="2">Uncharacterized protein</fullName>
    </submittedName>
</protein>
<feature type="compositionally biased region" description="Polar residues" evidence="1">
    <location>
        <begin position="133"/>
        <end position="145"/>
    </location>
</feature>
<proteinExistence type="predicted"/>
<reference evidence="2 3" key="1">
    <citation type="submission" date="2018-06" db="EMBL/GenBank/DDBJ databases">
        <title>Complete Genomes of Monosporascus.</title>
        <authorList>
            <person name="Robinson A.J."/>
            <person name="Natvig D.O."/>
        </authorList>
    </citation>
    <scope>NUCLEOTIDE SEQUENCE [LARGE SCALE GENOMIC DNA]</scope>
    <source>
        <strain evidence="2 3">CBS 110550</strain>
    </source>
</reference>
<accession>A0A4Q4TS72</accession>
<dbReference type="Proteomes" id="UP000293360">
    <property type="component" value="Unassembled WGS sequence"/>
</dbReference>
<feature type="region of interest" description="Disordered" evidence="1">
    <location>
        <begin position="1"/>
        <end position="152"/>
    </location>
</feature>
<evidence type="ECO:0000256" key="1">
    <source>
        <dbReference type="SAM" id="MobiDB-lite"/>
    </source>
</evidence>